<keyword evidence="3" id="KW-1185">Reference proteome</keyword>
<reference evidence="2 3" key="1">
    <citation type="submission" date="2024-06" db="EMBL/GenBank/DDBJ databases">
        <title>The Natural Products Discovery Center: Release of the First 8490 Sequenced Strains for Exploring Actinobacteria Biosynthetic Diversity.</title>
        <authorList>
            <person name="Kalkreuter E."/>
            <person name="Kautsar S.A."/>
            <person name="Yang D."/>
            <person name="Bader C.D."/>
            <person name="Teijaro C.N."/>
            <person name="Fluegel L."/>
            <person name="Davis C.M."/>
            <person name="Simpson J.R."/>
            <person name="Lauterbach L."/>
            <person name="Steele A.D."/>
            <person name="Gui C."/>
            <person name="Meng S."/>
            <person name="Li G."/>
            <person name="Viehrig K."/>
            <person name="Ye F."/>
            <person name="Su P."/>
            <person name="Kiefer A.F."/>
            <person name="Nichols A."/>
            <person name="Cepeda A.J."/>
            <person name="Yan W."/>
            <person name="Fan B."/>
            <person name="Jiang Y."/>
            <person name="Adhikari A."/>
            <person name="Zheng C.-J."/>
            <person name="Schuster L."/>
            <person name="Cowan T.M."/>
            <person name="Smanski M.J."/>
            <person name="Chevrette M.G."/>
            <person name="De Carvalho L.P.S."/>
            <person name="Shen B."/>
        </authorList>
    </citation>
    <scope>NUCLEOTIDE SEQUENCE [LARGE SCALE GENOMIC DNA]</scope>
    <source>
        <strain evidence="2 3">NPDC052347</strain>
    </source>
</reference>
<organism evidence="2 3">
    <name type="scientific">Streptomyces orinoci</name>
    <name type="common">Streptoverticillium orinoci</name>
    <dbReference type="NCBI Taxonomy" id="67339"/>
    <lineage>
        <taxon>Bacteria</taxon>
        <taxon>Bacillati</taxon>
        <taxon>Actinomycetota</taxon>
        <taxon>Actinomycetes</taxon>
        <taxon>Kitasatosporales</taxon>
        <taxon>Streptomycetaceae</taxon>
        <taxon>Streptomyces</taxon>
    </lineage>
</organism>
<gene>
    <name evidence="2" type="ORF">AB0L16_19650</name>
</gene>
<name>A0ABV3K2A9_STRON</name>
<feature type="region of interest" description="Disordered" evidence="1">
    <location>
        <begin position="222"/>
        <end position="244"/>
    </location>
</feature>
<dbReference type="RefSeq" id="WP_109279540.1">
    <property type="nucleotide sequence ID" value="NZ_JBFAUK010000015.1"/>
</dbReference>
<comment type="caution">
    <text evidence="2">The sequence shown here is derived from an EMBL/GenBank/DDBJ whole genome shotgun (WGS) entry which is preliminary data.</text>
</comment>
<proteinExistence type="predicted"/>
<sequence length="520" mass="56217">MTPRGGEMNGHGPVPDLDDLRFQNLVDEAKRRLRQRCPQWSDHNVSDPGIALLEAFAYLVDHLSYRLDRLPEAGMRAYLRLLGITPWPAQPAHGEVEFRRQGLGEKVRQLDKGTRVRTKNQPPVVFGTLRPVVLPGVIALAAEQAVTQTQDGGRTLCSINIDETASVDEIATGASGAWRIFLTTCEAPVELQLLTGDNPLLLSESKWEVWRQGGWNSTAVKTDQTTASIPPQRDTVVLGDGSGRRRHEAHMLRCTFPEPMSMVVTSAATCSPPVPVVQVSPPGAAAPGASGNVPAGAICQLVSEEARSEIRVSNEKATHGGVDEQDHTQALTQGVAPPRRAVTLADHERIVRERTAGIGRVHAMPGTPPFDVHVLIAPATTVHPLTGKDLTPSAELLAHTAHVLDRSRLLGDRIELGGFGVREFGLTVEVKCVASEMPRSPQGGIERELRRYFHPLTEPGLSRAPGTAIRLGEVYRVLGGLRWIDEIESVAFSGASGNAEQVAVASHEIPLLKSLTVTCR</sequence>
<protein>
    <submittedName>
        <fullName evidence="2">Baseplate J/gp47 family protein</fullName>
    </submittedName>
</protein>
<evidence type="ECO:0000313" key="3">
    <source>
        <dbReference type="Proteomes" id="UP001552594"/>
    </source>
</evidence>
<dbReference type="EMBL" id="JBFAUK010000015">
    <property type="protein sequence ID" value="MEV5508649.1"/>
    <property type="molecule type" value="Genomic_DNA"/>
</dbReference>
<dbReference type="Proteomes" id="UP001552594">
    <property type="component" value="Unassembled WGS sequence"/>
</dbReference>
<evidence type="ECO:0000313" key="2">
    <source>
        <dbReference type="EMBL" id="MEV5508649.1"/>
    </source>
</evidence>
<evidence type="ECO:0000256" key="1">
    <source>
        <dbReference type="SAM" id="MobiDB-lite"/>
    </source>
</evidence>
<accession>A0ABV3K2A9</accession>